<protein>
    <submittedName>
        <fullName evidence="2">NAD(P)H-dependent oxidoreductase</fullName>
    </submittedName>
</protein>
<dbReference type="OrthoDB" id="9812295at2"/>
<feature type="domain" description="NADPH-dependent FMN reductase-like" evidence="1">
    <location>
        <begin position="6"/>
        <end position="143"/>
    </location>
</feature>
<organism evidence="2 3">
    <name type="scientific">Mucilaginibacter gilvus</name>
    <dbReference type="NCBI Taxonomy" id="2305909"/>
    <lineage>
        <taxon>Bacteria</taxon>
        <taxon>Pseudomonadati</taxon>
        <taxon>Bacteroidota</taxon>
        <taxon>Sphingobacteriia</taxon>
        <taxon>Sphingobacteriales</taxon>
        <taxon>Sphingobacteriaceae</taxon>
        <taxon>Mucilaginibacter</taxon>
    </lineage>
</organism>
<dbReference type="PANTHER" id="PTHR30543:SF21">
    <property type="entry name" value="NAD(P)H-DEPENDENT FMN REDUCTASE LOT6"/>
    <property type="match status" value="1"/>
</dbReference>
<name>A0A3S3Z093_9SPHI</name>
<gene>
    <name evidence="2" type="ORF">EPL05_15265</name>
</gene>
<evidence type="ECO:0000259" key="1">
    <source>
        <dbReference type="Pfam" id="PF03358"/>
    </source>
</evidence>
<dbReference type="SUPFAM" id="SSF52218">
    <property type="entry name" value="Flavoproteins"/>
    <property type="match status" value="1"/>
</dbReference>
<dbReference type="Proteomes" id="UP000286701">
    <property type="component" value="Unassembled WGS sequence"/>
</dbReference>
<dbReference type="EMBL" id="SBIW01000007">
    <property type="protein sequence ID" value="RWY50115.1"/>
    <property type="molecule type" value="Genomic_DNA"/>
</dbReference>
<dbReference type="AlphaFoldDB" id="A0A3S3Z093"/>
<evidence type="ECO:0000313" key="3">
    <source>
        <dbReference type="Proteomes" id="UP000286701"/>
    </source>
</evidence>
<reference evidence="2 3" key="1">
    <citation type="submission" date="2019-01" db="EMBL/GenBank/DDBJ databases">
        <title>Mucilaginibacter antarcticum sp. nov., isolated from antarctic soil.</title>
        <authorList>
            <person name="Yan Y.-Q."/>
            <person name="Du Z.-J."/>
        </authorList>
    </citation>
    <scope>NUCLEOTIDE SEQUENCE [LARGE SCALE GENOMIC DNA]</scope>
    <source>
        <strain evidence="2 3">F01003</strain>
    </source>
</reference>
<sequence length="176" mass="18773">MNKKTIFAISGSLRVGSTNHNILKHVGTLLPPKFDYHIYDALATIPPFDPGLDNDTPPQAVAELRGLISNADAIIICTPEYAYGVPGQLKNALDWMVSSGTFVDKSVSLITASLGGDACHAAMLLILGAINSTVIPEATLLIQFIRSKMGADGEIVDGETREEVKRVVEDLLKAIG</sequence>
<dbReference type="Pfam" id="PF03358">
    <property type="entry name" value="FMN_red"/>
    <property type="match status" value="1"/>
</dbReference>
<dbReference type="InterPro" id="IPR005025">
    <property type="entry name" value="FMN_Rdtase-like_dom"/>
</dbReference>
<dbReference type="InterPro" id="IPR050712">
    <property type="entry name" value="NAD(P)H-dep_reductase"/>
</dbReference>
<dbReference type="GO" id="GO:0010181">
    <property type="term" value="F:FMN binding"/>
    <property type="evidence" value="ECO:0007669"/>
    <property type="project" value="TreeGrafter"/>
</dbReference>
<dbReference type="InterPro" id="IPR029039">
    <property type="entry name" value="Flavoprotein-like_sf"/>
</dbReference>
<keyword evidence="3" id="KW-1185">Reference proteome</keyword>
<dbReference type="GO" id="GO:0016491">
    <property type="term" value="F:oxidoreductase activity"/>
    <property type="evidence" value="ECO:0007669"/>
    <property type="project" value="InterPro"/>
</dbReference>
<proteinExistence type="predicted"/>
<dbReference type="GO" id="GO:0005829">
    <property type="term" value="C:cytosol"/>
    <property type="evidence" value="ECO:0007669"/>
    <property type="project" value="TreeGrafter"/>
</dbReference>
<evidence type="ECO:0000313" key="2">
    <source>
        <dbReference type="EMBL" id="RWY50115.1"/>
    </source>
</evidence>
<dbReference type="Gene3D" id="3.40.50.360">
    <property type="match status" value="1"/>
</dbReference>
<dbReference type="RefSeq" id="WP_128534845.1">
    <property type="nucleotide sequence ID" value="NZ_SBIW01000007.1"/>
</dbReference>
<dbReference type="PANTHER" id="PTHR30543">
    <property type="entry name" value="CHROMATE REDUCTASE"/>
    <property type="match status" value="1"/>
</dbReference>
<accession>A0A3S3Z093</accession>
<comment type="caution">
    <text evidence="2">The sequence shown here is derived from an EMBL/GenBank/DDBJ whole genome shotgun (WGS) entry which is preliminary data.</text>
</comment>